<keyword evidence="6" id="KW-1185">Reference proteome</keyword>
<comment type="caution">
    <text evidence="5">The sequence shown here is derived from an EMBL/GenBank/DDBJ whole genome shotgun (WGS) entry which is preliminary data.</text>
</comment>
<dbReference type="CDD" id="cd05930">
    <property type="entry name" value="A_NRPS"/>
    <property type="match status" value="2"/>
</dbReference>
<evidence type="ECO:0000313" key="5">
    <source>
        <dbReference type="EMBL" id="KAJ1968085.1"/>
    </source>
</evidence>
<evidence type="ECO:0000256" key="2">
    <source>
        <dbReference type="ARBA" id="ARBA00022553"/>
    </source>
</evidence>
<accession>A0A9W8ATH9</accession>
<dbReference type="InterPro" id="IPR010071">
    <property type="entry name" value="AA_adenyl_dom"/>
</dbReference>
<feature type="domain" description="Carrier" evidence="4">
    <location>
        <begin position="399"/>
        <end position="477"/>
    </location>
</feature>
<dbReference type="GO" id="GO:0005737">
    <property type="term" value="C:cytoplasm"/>
    <property type="evidence" value="ECO:0007669"/>
    <property type="project" value="TreeGrafter"/>
</dbReference>
<dbReference type="SUPFAM" id="SSF47336">
    <property type="entry name" value="ACP-like"/>
    <property type="match status" value="2"/>
</dbReference>
<dbReference type="Pfam" id="PF13193">
    <property type="entry name" value="AMP-binding_C"/>
    <property type="match status" value="1"/>
</dbReference>
<keyword evidence="2" id="KW-0597">Phosphoprotein</keyword>
<dbReference type="PROSITE" id="PS00455">
    <property type="entry name" value="AMP_BINDING"/>
    <property type="match status" value="2"/>
</dbReference>
<dbReference type="Pfam" id="PF00550">
    <property type="entry name" value="PP-binding"/>
    <property type="match status" value="2"/>
</dbReference>
<dbReference type="SUPFAM" id="SSF52777">
    <property type="entry name" value="CoA-dependent acyltransferases"/>
    <property type="match status" value="4"/>
</dbReference>
<keyword evidence="3" id="KW-0436">Ligase</keyword>
<protein>
    <recommendedName>
        <fullName evidence="4">Carrier domain-containing protein</fullName>
    </recommendedName>
</protein>
<dbReference type="NCBIfam" id="TIGR01733">
    <property type="entry name" value="AA-adenyl-dom"/>
    <property type="match status" value="1"/>
</dbReference>
<dbReference type="PROSITE" id="PS50075">
    <property type="entry name" value="CARRIER"/>
    <property type="match status" value="2"/>
</dbReference>
<dbReference type="Proteomes" id="UP001150925">
    <property type="component" value="Unassembled WGS sequence"/>
</dbReference>
<dbReference type="InterPro" id="IPR000873">
    <property type="entry name" value="AMP-dep_synth/lig_dom"/>
</dbReference>
<sequence length="2231" mass="250018">MVDSLGEGAFLVTRTADDSGQVILPDFYTAKLIVETLILPADSTLDLPAYPRDPTMLALIIYTSGTTGVPKGVMLRHESIVNYVLYVTQLVDLPVTCRFLQALNIAFDGCFMETLPAWSVGGALVLQDGELVDDLKHVTHCLLTPSLLSVLNPENYPHLELVISGGEALPYNLANHWLAAGKQVLNVCGPTEITMACHMDLVTPHTTISIGRPIANTMGYILDDQFNLVPPGVPGQLCITGIGLSNGYWQQPDLTSNAFINNPFGPGKMYLTGDLGCWLPNGKVHCVGRKDHQVKLRGFRIEMGEVESWCERSTFNIQQAVALVVNKQLVVYLSPQSVDVDKVKESLRKALPYYMVPTHIIPLDDMPKTRNGKVDRRALAEYPLPQTLTSDISSADNSSEFNGTYRMVARLALQALQYAEDHPLPAPTTSFFNMGGDSISAVSFSTLCRRQGLNVTVVKIFTLQTIGAISEYCETEFEGKSAILEISNLTRFQRWLNEEQRGSANMVVEVHDPDQPLCVLKQPLGFTSVDEWQNVLKERNSNPMEISSSSEPISTNEAGLTAEWTISSSVFPMFTTDKLYGQYQCTLSELSLAGFLMAWWKTQQGNVDVDLFRLTDNELVNSHWQQDILAVNLQSPLAWLQYVKQAARNATRSDIPSDDNNHPRVLFHMVDPVVGKNIVRQRQQRLVPLLGTRRQYDLEAMIWYQMDGTVTLVVQRDSSMNCDINEKFVQRLPTLWKHGMEELLECNSGMAWLPSDFPLVPFKDVQQLTLNPTHVQTVWPLSSLQQVFVIESLKDPSAYMVQLVYELHGVLDVDRYHQAWLTVGQRHDALRVQFYPEQRVQVIMRDFTLEWSCEAKNLSDADIPDYLLQMRKRGFVDLTNEPLLRVQLLYQNEAHHLCFITIHHAVLDAWSIDIVLGEVRRVYHGLAHTATPVSYAKFLKHVAKIDLTQTQSFWKEYLDGVEPTPDLPMPKLDMNPVESVTQQLSTPLTLIRTWCGKLSITVNSLVRGLWALLLGRYLGQGTCEVTFAVMVTGRNGHIDGIEEMVGLTVNTIPFRVKLERADSMDTWLKAIHAQSGSLMDHGHVGLLDIETWTNQQLSPQSMLVNTKSRTQRLDITSEAINDEIQWVNKGGYNQGNFPLTVGFTELSDDDGLEVKIIGNHGEKYFAGLIAYIDFCLSTLVKVSDTTNGWTLGRMLDLIPSTELNRIATWSQGTHSSYDGKPRLVHELVTWNNKESKLTDIALESLDSPLTLTYGELISQSQLVARYLLSLDNPGQFIFLFFRHSSEFVVAMLGTLMAGKTCVPMNAEQASERLVEMTQTLGEAHPVVLTSKEHRATAQELFSGTIFYVDDLILSKVTDKSLLEWKPPQVNPSDIAMVYFTSGSTGKPKAVPQRHESIVNCILGMSEHMNLSKACRCLQTLNIGFDGSLLMLFPPLYVGCTLVLPDDDMIAGLSRTDTWILTPSMLQAVGDPEQYHGLRTVFLGGEPLSHALAKKWSQAYDGQLKLINGYGPTEATVESHIEEVVHTRGSNLIAIGRTIPNVQCYILDGALHMVPVGVIGEICIGGIGVSHGYLNDEQHSREVFVPNPFESGILYRTGDLGCWLPDGRVYCMGRKDTQIKINGFRVELGEVEQAIRSSSTTNTAENSCVVYDRSKGKLIGYVTPSNIDSESVLSALWERLPSYMVPDHIIPVDQFPLTSNGKVDQKALLTNHPPEKTRGSDVSYVSSMTPMERQLVSILCDMLPLNPEEVHSHRDTFFTLGGNSLSALHFVSRCRTNGIHLVLADINRQTTVAALARRASKSVGNVNTTLKSAEFTHGHFPLAPTHHMFFNWDLVDLHRWPLPLLLKLTKPRALAEWRAIVTPLVSHHDMMRARFEQVDGEWRGRVLPIDEDPVKVTEVTLTDETDYWRVIAEVNREMNITTGPIYLAYVMNYQDTQYFYLALHHLISDNITMHLLAEDIITLLRGQSLPEKTLPFAVWSQNLDGLRDKVILEPDQLPSKVELVLPPADVDHMQHSEVTQRLRVFSSQLDMVTTLALENFSHRDISVEDIMITGLLLAYTEAFNCTSIPLEYISHGRNPLGNPWDVSRTVGFFGSACPVLFRRPEHGDLKSVLDGVQSTLRGVPDFAIKYMLGGHSRKAPVGYNFLGKQTTPVSANDSGIEMVNLAASDEFLKQLVNQDLKALVFMAQYVEDHLSLFVYYDFTRYSATRMFTMLEQWVKNIQCIKEYLAQEL</sequence>
<reference evidence="5" key="1">
    <citation type="submission" date="2022-07" db="EMBL/GenBank/DDBJ databases">
        <title>Phylogenomic reconstructions and comparative analyses of Kickxellomycotina fungi.</title>
        <authorList>
            <person name="Reynolds N.K."/>
            <person name="Stajich J.E."/>
            <person name="Barry K."/>
            <person name="Grigoriev I.V."/>
            <person name="Crous P."/>
            <person name="Smith M.E."/>
        </authorList>
    </citation>
    <scope>NUCLEOTIDE SEQUENCE</scope>
    <source>
        <strain evidence="5">RSA 1196</strain>
    </source>
</reference>
<evidence type="ECO:0000313" key="6">
    <source>
        <dbReference type="Proteomes" id="UP001150925"/>
    </source>
</evidence>
<dbReference type="InterPro" id="IPR001242">
    <property type="entry name" value="Condensation_dom"/>
</dbReference>
<dbReference type="SUPFAM" id="SSF56801">
    <property type="entry name" value="Acetyl-CoA synthetase-like"/>
    <property type="match status" value="2"/>
</dbReference>
<dbReference type="Gene3D" id="1.10.1200.10">
    <property type="entry name" value="ACP-like"/>
    <property type="match status" value="2"/>
</dbReference>
<evidence type="ECO:0000259" key="4">
    <source>
        <dbReference type="PROSITE" id="PS50075"/>
    </source>
</evidence>
<dbReference type="GO" id="GO:0043041">
    <property type="term" value="P:amino acid activation for nonribosomal peptide biosynthetic process"/>
    <property type="evidence" value="ECO:0007669"/>
    <property type="project" value="TreeGrafter"/>
</dbReference>
<dbReference type="PANTHER" id="PTHR45527:SF1">
    <property type="entry name" value="FATTY ACID SYNTHASE"/>
    <property type="match status" value="1"/>
</dbReference>
<dbReference type="InterPro" id="IPR020845">
    <property type="entry name" value="AMP-binding_CS"/>
</dbReference>
<dbReference type="InterPro" id="IPR025110">
    <property type="entry name" value="AMP-bd_C"/>
</dbReference>
<dbReference type="GO" id="GO:0044550">
    <property type="term" value="P:secondary metabolite biosynthetic process"/>
    <property type="evidence" value="ECO:0007669"/>
    <property type="project" value="TreeGrafter"/>
</dbReference>
<dbReference type="Gene3D" id="3.30.300.30">
    <property type="match status" value="2"/>
</dbReference>
<gene>
    <name evidence="5" type="ORF">IWQ62_001461</name>
</gene>
<evidence type="ECO:0000256" key="3">
    <source>
        <dbReference type="ARBA" id="ARBA00022598"/>
    </source>
</evidence>
<name>A0A9W8ATH9_9FUNG</name>
<evidence type="ECO:0000256" key="1">
    <source>
        <dbReference type="ARBA" id="ARBA00022450"/>
    </source>
</evidence>
<organism evidence="5 6">
    <name type="scientific">Dispira parvispora</name>
    <dbReference type="NCBI Taxonomy" id="1520584"/>
    <lineage>
        <taxon>Eukaryota</taxon>
        <taxon>Fungi</taxon>
        <taxon>Fungi incertae sedis</taxon>
        <taxon>Zoopagomycota</taxon>
        <taxon>Kickxellomycotina</taxon>
        <taxon>Dimargaritomycetes</taxon>
        <taxon>Dimargaritales</taxon>
        <taxon>Dimargaritaceae</taxon>
        <taxon>Dispira</taxon>
    </lineage>
</organism>
<dbReference type="Pfam" id="PF00501">
    <property type="entry name" value="AMP-binding"/>
    <property type="match status" value="2"/>
</dbReference>
<dbReference type="EMBL" id="JANBPY010000234">
    <property type="protein sequence ID" value="KAJ1968085.1"/>
    <property type="molecule type" value="Genomic_DNA"/>
</dbReference>
<dbReference type="Pfam" id="PF00668">
    <property type="entry name" value="Condensation"/>
    <property type="match status" value="2"/>
</dbReference>
<dbReference type="SMART" id="SM00823">
    <property type="entry name" value="PKS_PP"/>
    <property type="match status" value="2"/>
</dbReference>
<dbReference type="Gene3D" id="3.30.559.30">
    <property type="entry name" value="Nonribosomal peptide synthetase, condensation domain"/>
    <property type="match status" value="2"/>
</dbReference>
<dbReference type="InterPro" id="IPR009081">
    <property type="entry name" value="PP-bd_ACP"/>
</dbReference>
<proteinExistence type="predicted"/>
<dbReference type="PANTHER" id="PTHR45527">
    <property type="entry name" value="NONRIBOSOMAL PEPTIDE SYNTHETASE"/>
    <property type="match status" value="1"/>
</dbReference>
<dbReference type="InterPro" id="IPR036736">
    <property type="entry name" value="ACP-like_sf"/>
</dbReference>
<dbReference type="Gene3D" id="3.30.559.10">
    <property type="entry name" value="Chloramphenicol acetyltransferase-like domain"/>
    <property type="match status" value="2"/>
</dbReference>
<dbReference type="InterPro" id="IPR042099">
    <property type="entry name" value="ANL_N_sf"/>
</dbReference>
<dbReference type="InterPro" id="IPR020806">
    <property type="entry name" value="PKS_PP-bd"/>
</dbReference>
<dbReference type="InterPro" id="IPR045851">
    <property type="entry name" value="AMP-bd_C_sf"/>
</dbReference>
<keyword evidence="1" id="KW-0596">Phosphopantetheine</keyword>
<dbReference type="GO" id="GO:0031177">
    <property type="term" value="F:phosphopantetheine binding"/>
    <property type="evidence" value="ECO:0007669"/>
    <property type="project" value="InterPro"/>
</dbReference>
<dbReference type="GO" id="GO:0016874">
    <property type="term" value="F:ligase activity"/>
    <property type="evidence" value="ECO:0007669"/>
    <property type="project" value="UniProtKB-KW"/>
</dbReference>
<dbReference type="InterPro" id="IPR023213">
    <property type="entry name" value="CAT-like_dom_sf"/>
</dbReference>
<dbReference type="OrthoDB" id="416786at2759"/>
<feature type="domain" description="Carrier" evidence="4">
    <location>
        <begin position="1725"/>
        <end position="1802"/>
    </location>
</feature>
<dbReference type="Gene3D" id="3.40.50.12780">
    <property type="entry name" value="N-terminal domain of ligase-like"/>
    <property type="match status" value="2"/>
</dbReference>